<dbReference type="EMBL" id="GGEC01063721">
    <property type="protein sequence ID" value="MBX44205.1"/>
    <property type="molecule type" value="Transcribed_RNA"/>
</dbReference>
<accession>A0A2P2NP43</accession>
<organism evidence="1">
    <name type="scientific">Rhizophora mucronata</name>
    <name type="common">Asiatic mangrove</name>
    <dbReference type="NCBI Taxonomy" id="61149"/>
    <lineage>
        <taxon>Eukaryota</taxon>
        <taxon>Viridiplantae</taxon>
        <taxon>Streptophyta</taxon>
        <taxon>Embryophyta</taxon>
        <taxon>Tracheophyta</taxon>
        <taxon>Spermatophyta</taxon>
        <taxon>Magnoliopsida</taxon>
        <taxon>eudicotyledons</taxon>
        <taxon>Gunneridae</taxon>
        <taxon>Pentapetalae</taxon>
        <taxon>rosids</taxon>
        <taxon>fabids</taxon>
        <taxon>Malpighiales</taxon>
        <taxon>Rhizophoraceae</taxon>
        <taxon>Rhizophora</taxon>
    </lineage>
</organism>
<evidence type="ECO:0000313" key="1">
    <source>
        <dbReference type="EMBL" id="MBX44205.1"/>
    </source>
</evidence>
<sequence length="16" mass="1784">MDSRSALFCPCILATR</sequence>
<name>A0A2P2NP43_RHIMU</name>
<dbReference type="AlphaFoldDB" id="A0A2P2NP43"/>
<protein>
    <submittedName>
        <fullName evidence="1">Uncharacterized protein</fullName>
    </submittedName>
</protein>
<reference evidence="1" key="1">
    <citation type="submission" date="2018-02" db="EMBL/GenBank/DDBJ databases">
        <title>Rhizophora mucronata_Transcriptome.</title>
        <authorList>
            <person name="Meera S.P."/>
            <person name="Sreeshan A."/>
            <person name="Augustine A."/>
        </authorList>
    </citation>
    <scope>NUCLEOTIDE SEQUENCE</scope>
    <source>
        <tissue evidence="1">Leaf</tissue>
    </source>
</reference>
<proteinExistence type="predicted"/>